<name>A0AAY4C7S5_9TELE</name>
<accession>A0AAY4C7S5</accession>
<dbReference type="GO" id="GO:0097196">
    <property type="term" value="C:Shu complex"/>
    <property type="evidence" value="ECO:0007669"/>
    <property type="project" value="TreeGrafter"/>
</dbReference>
<dbReference type="GO" id="GO:0003697">
    <property type="term" value="F:single-stranded DNA binding"/>
    <property type="evidence" value="ECO:0007669"/>
    <property type="project" value="TreeGrafter"/>
</dbReference>
<organism evidence="1 2">
    <name type="scientific">Denticeps clupeoides</name>
    <name type="common">denticle herring</name>
    <dbReference type="NCBI Taxonomy" id="299321"/>
    <lineage>
        <taxon>Eukaryota</taxon>
        <taxon>Metazoa</taxon>
        <taxon>Chordata</taxon>
        <taxon>Craniata</taxon>
        <taxon>Vertebrata</taxon>
        <taxon>Euteleostomi</taxon>
        <taxon>Actinopterygii</taxon>
        <taxon>Neopterygii</taxon>
        <taxon>Teleostei</taxon>
        <taxon>Clupei</taxon>
        <taxon>Clupeiformes</taxon>
        <taxon>Denticipitoidei</taxon>
        <taxon>Denticipitidae</taxon>
        <taxon>Denticeps</taxon>
    </lineage>
</organism>
<dbReference type="Proteomes" id="UP000694580">
    <property type="component" value="Chromosome 7"/>
</dbReference>
<evidence type="ECO:0000313" key="1">
    <source>
        <dbReference type="Ensembl" id="ENSDCDP00010028864.1"/>
    </source>
</evidence>
<dbReference type="GO" id="GO:0000724">
    <property type="term" value="P:double-strand break repair via homologous recombination"/>
    <property type="evidence" value="ECO:0007669"/>
    <property type="project" value="TreeGrafter"/>
</dbReference>
<dbReference type="PANTHER" id="PTHR28653:SF1">
    <property type="entry name" value="ATPASE SWSAP1"/>
    <property type="match status" value="1"/>
</dbReference>
<sequence>RSDKCCKCKWFESWSKIRFIYPGCVEDLLQEVASLHQMASAPSPPPSLILVDGLEWYLQGREEESAAARLAALLCDTAAFLTRDLDRRGEGRGPCRLIVSFHPDRDGRGPGEAVLSVLDRYFQVKCGLDEAGAEGSRREWHVCMSGPSSSESDVGKRWHLVVEDNGAMEFREIANRATESCEKYDKS</sequence>
<reference evidence="1" key="3">
    <citation type="submission" date="2025-09" db="UniProtKB">
        <authorList>
            <consortium name="Ensembl"/>
        </authorList>
    </citation>
    <scope>IDENTIFICATION</scope>
</reference>
<dbReference type="AlphaFoldDB" id="A0AAY4C7S5"/>
<gene>
    <name evidence="1" type="primary">SWSAP1</name>
</gene>
<evidence type="ECO:0000313" key="2">
    <source>
        <dbReference type="Proteomes" id="UP000694580"/>
    </source>
</evidence>
<dbReference type="GeneTree" id="ENSGT00940000167287"/>
<reference evidence="1 2" key="1">
    <citation type="submission" date="2020-06" db="EMBL/GenBank/DDBJ databases">
        <authorList>
            <consortium name="Wellcome Sanger Institute Data Sharing"/>
        </authorList>
    </citation>
    <scope>NUCLEOTIDE SEQUENCE [LARGE SCALE GENOMIC DNA]</scope>
</reference>
<protein>
    <submittedName>
        <fullName evidence="1">Uncharacterized protein</fullName>
    </submittedName>
</protein>
<reference evidence="1" key="2">
    <citation type="submission" date="2025-08" db="UniProtKB">
        <authorList>
            <consortium name="Ensembl"/>
        </authorList>
    </citation>
    <scope>IDENTIFICATION</scope>
</reference>
<proteinExistence type="predicted"/>
<keyword evidence="2" id="KW-1185">Reference proteome</keyword>
<dbReference type="PANTHER" id="PTHR28653">
    <property type="match status" value="1"/>
</dbReference>
<dbReference type="Ensembl" id="ENSDCDT00010035643.1">
    <property type="protein sequence ID" value="ENSDCDP00010028864.1"/>
    <property type="gene ID" value="ENSDCDG00010018214.1"/>
</dbReference>